<protein>
    <submittedName>
        <fullName evidence="1">Uncharacterized protein</fullName>
    </submittedName>
</protein>
<sequence>MSNDPIDHAHTHAASCPMILWPEGGTCNCGQIEQEGIADASADYRHDPLDTTAFDTID</sequence>
<gene>
    <name evidence="1" type="ORF">FHS40_002330</name>
</gene>
<evidence type="ECO:0000313" key="1">
    <source>
        <dbReference type="EMBL" id="MBB5103277.1"/>
    </source>
</evidence>
<name>A0A7W8ARM5_STRST</name>
<dbReference type="EMBL" id="JACHJD010000003">
    <property type="protein sequence ID" value="MBB5103277.1"/>
    <property type="molecule type" value="Genomic_DNA"/>
</dbReference>
<organism evidence="1 2">
    <name type="scientific">Streptomyces spectabilis</name>
    <dbReference type="NCBI Taxonomy" id="68270"/>
    <lineage>
        <taxon>Bacteria</taxon>
        <taxon>Bacillati</taxon>
        <taxon>Actinomycetota</taxon>
        <taxon>Actinomycetes</taxon>
        <taxon>Kitasatosporales</taxon>
        <taxon>Streptomycetaceae</taxon>
        <taxon>Streptomyces</taxon>
    </lineage>
</organism>
<reference evidence="1 2" key="1">
    <citation type="submission" date="2020-08" db="EMBL/GenBank/DDBJ databases">
        <title>Genomic Encyclopedia of Type Strains, Phase III (KMG-III): the genomes of soil and plant-associated and newly described type strains.</title>
        <authorList>
            <person name="Whitman W."/>
        </authorList>
    </citation>
    <scope>NUCLEOTIDE SEQUENCE [LARGE SCALE GENOMIC DNA]</scope>
    <source>
        <strain evidence="1 2">CECT 3146</strain>
    </source>
</reference>
<dbReference type="AlphaFoldDB" id="A0A7W8ARM5"/>
<proteinExistence type="predicted"/>
<evidence type="ECO:0000313" key="2">
    <source>
        <dbReference type="Proteomes" id="UP000549009"/>
    </source>
</evidence>
<dbReference type="Proteomes" id="UP000549009">
    <property type="component" value="Unassembled WGS sequence"/>
</dbReference>
<comment type="caution">
    <text evidence="1">The sequence shown here is derived from an EMBL/GenBank/DDBJ whole genome shotgun (WGS) entry which is preliminary data.</text>
</comment>
<dbReference type="RefSeq" id="WP_170316424.1">
    <property type="nucleotide sequence ID" value="NZ_BMSQ01000004.1"/>
</dbReference>
<keyword evidence="2" id="KW-1185">Reference proteome</keyword>
<accession>A0A7W8ARM5</accession>